<name>A0A5C7H3Z4_9ROSI</name>
<comment type="subcellular location">
    <subcellularLocation>
        <location evidence="1">Membrane</location>
        <topology evidence="1">Single-pass membrane protein</topology>
    </subcellularLocation>
</comment>
<evidence type="ECO:0000256" key="6">
    <source>
        <dbReference type="ARBA" id="ARBA00023136"/>
    </source>
</evidence>
<dbReference type="Pfam" id="PF14380">
    <property type="entry name" value="WAK_assoc"/>
    <property type="match status" value="2"/>
</dbReference>
<evidence type="ECO:0000313" key="15">
    <source>
        <dbReference type="Proteomes" id="UP000323000"/>
    </source>
</evidence>
<reference evidence="15" key="1">
    <citation type="journal article" date="2019" name="Gigascience">
        <title>De novo genome assembly of the endangered Acer yangbiense, a plant species with extremely small populations endemic to Yunnan Province, China.</title>
        <authorList>
            <person name="Yang J."/>
            <person name="Wariss H.M."/>
            <person name="Tao L."/>
            <person name="Zhang R."/>
            <person name="Yun Q."/>
            <person name="Hollingsworth P."/>
            <person name="Dao Z."/>
            <person name="Luo G."/>
            <person name="Guo H."/>
            <person name="Ma Y."/>
            <person name="Sun W."/>
        </authorList>
    </citation>
    <scope>NUCLEOTIDE SEQUENCE [LARGE SCALE GENOMIC DNA]</scope>
    <source>
        <strain evidence="15">cv. Malutang</strain>
    </source>
</reference>
<keyword evidence="7" id="KW-0325">Glycoprotein</keyword>
<evidence type="ECO:0000256" key="2">
    <source>
        <dbReference type="ARBA" id="ARBA00012513"/>
    </source>
</evidence>
<keyword evidence="4 11" id="KW-0732">Signal</keyword>
<evidence type="ECO:0000256" key="7">
    <source>
        <dbReference type="ARBA" id="ARBA00023180"/>
    </source>
</evidence>
<feature type="chain" id="PRO_5022661564" description="non-specific serine/threonine protein kinase" evidence="11">
    <location>
        <begin position="31"/>
        <end position="523"/>
    </location>
</feature>
<dbReference type="PANTHER" id="PTHR33138:SF54">
    <property type="entry name" value="OS01G0690900 PROTEIN"/>
    <property type="match status" value="1"/>
</dbReference>
<feature type="domain" description="Wall-associated receptor kinase C-terminal" evidence="13">
    <location>
        <begin position="408"/>
        <end position="483"/>
    </location>
</feature>
<dbReference type="EMBL" id="VAHF01000011">
    <property type="protein sequence ID" value="TXG51429.1"/>
    <property type="molecule type" value="Genomic_DNA"/>
</dbReference>
<evidence type="ECO:0000256" key="3">
    <source>
        <dbReference type="ARBA" id="ARBA00022692"/>
    </source>
</evidence>
<accession>A0A5C7H3Z4</accession>
<dbReference type="GO" id="GO:0004674">
    <property type="term" value="F:protein serine/threonine kinase activity"/>
    <property type="evidence" value="ECO:0007669"/>
    <property type="project" value="UniProtKB-KW"/>
</dbReference>
<dbReference type="AlphaFoldDB" id="A0A5C7H3Z4"/>
<feature type="domain" description="Wall-associated receptor kinase galacturonan-binding" evidence="12">
    <location>
        <begin position="38"/>
        <end position="104"/>
    </location>
</feature>
<evidence type="ECO:0000256" key="4">
    <source>
        <dbReference type="ARBA" id="ARBA00022729"/>
    </source>
</evidence>
<dbReference type="GO" id="GO:0030247">
    <property type="term" value="F:polysaccharide binding"/>
    <property type="evidence" value="ECO:0007669"/>
    <property type="project" value="InterPro"/>
</dbReference>
<evidence type="ECO:0000256" key="5">
    <source>
        <dbReference type="ARBA" id="ARBA00022989"/>
    </source>
</evidence>
<evidence type="ECO:0000313" key="14">
    <source>
        <dbReference type="EMBL" id="TXG51429.1"/>
    </source>
</evidence>
<comment type="catalytic activity">
    <reaction evidence="9">
        <text>L-seryl-[protein] + ATP = O-phospho-L-seryl-[protein] + ADP + H(+)</text>
        <dbReference type="Rhea" id="RHEA:17989"/>
        <dbReference type="Rhea" id="RHEA-COMP:9863"/>
        <dbReference type="Rhea" id="RHEA-COMP:11604"/>
        <dbReference type="ChEBI" id="CHEBI:15378"/>
        <dbReference type="ChEBI" id="CHEBI:29999"/>
        <dbReference type="ChEBI" id="CHEBI:30616"/>
        <dbReference type="ChEBI" id="CHEBI:83421"/>
        <dbReference type="ChEBI" id="CHEBI:456216"/>
        <dbReference type="EC" id="2.7.11.1"/>
    </reaction>
</comment>
<evidence type="ECO:0000256" key="8">
    <source>
        <dbReference type="ARBA" id="ARBA00047899"/>
    </source>
</evidence>
<evidence type="ECO:0000259" key="13">
    <source>
        <dbReference type="Pfam" id="PF14380"/>
    </source>
</evidence>
<dbReference type="InterPro" id="IPR032872">
    <property type="entry name" value="WAK_assoc_C"/>
</dbReference>
<dbReference type="EC" id="2.7.11.1" evidence="2"/>
<keyword evidence="3" id="KW-0812">Transmembrane</keyword>
<feature type="compositionally biased region" description="Low complexity" evidence="10">
    <location>
        <begin position="261"/>
        <end position="274"/>
    </location>
</feature>
<dbReference type="Pfam" id="PF13947">
    <property type="entry name" value="GUB_WAK_bind"/>
    <property type="match status" value="1"/>
</dbReference>
<dbReference type="GO" id="GO:0016020">
    <property type="term" value="C:membrane"/>
    <property type="evidence" value="ECO:0007669"/>
    <property type="project" value="UniProtKB-SubCell"/>
</dbReference>
<dbReference type="InterPro" id="IPR025287">
    <property type="entry name" value="WAK_GUB"/>
</dbReference>
<evidence type="ECO:0000256" key="9">
    <source>
        <dbReference type="ARBA" id="ARBA00048679"/>
    </source>
</evidence>
<organism evidence="14 15">
    <name type="scientific">Acer yangbiense</name>
    <dbReference type="NCBI Taxonomy" id="1000413"/>
    <lineage>
        <taxon>Eukaryota</taxon>
        <taxon>Viridiplantae</taxon>
        <taxon>Streptophyta</taxon>
        <taxon>Embryophyta</taxon>
        <taxon>Tracheophyta</taxon>
        <taxon>Spermatophyta</taxon>
        <taxon>Magnoliopsida</taxon>
        <taxon>eudicotyledons</taxon>
        <taxon>Gunneridae</taxon>
        <taxon>Pentapetalae</taxon>
        <taxon>rosids</taxon>
        <taxon>malvids</taxon>
        <taxon>Sapindales</taxon>
        <taxon>Sapindaceae</taxon>
        <taxon>Hippocastanoideae</taxon>
        <taxon>Acereae</taxon>
        <taxon>Acer</taxon>
    </lineage>
</organism>
<dbReference type="PANTHER" id="PTHR33138">
    <property type="entry name" value="OS01G0690200 PROTEIN"/>
    <property type="match status" value="1"/>
</dbReference>
<protein>
    <recommendedName>
        <fullName evidence="2">non-specific serine/threonine protein kinase</fullName>
        <ecNumber evidence="2">2.7.11.1</ecNumber>
    </recommendedName>
</protein>
<feature type="signal peptide" evidence="11">
    <location>
        <begin position="1"/>
        <end position="30"/>
    </location>
</feature>
<dbReference type="OrthoDB" id="635050at2759"/>
<sequence length="523" mass="58872">MKSTIFPITLLFFFITNLLLSIIFPGYVYGIDDRYSKCSSSFNCGKFKDIGYPFWGNDQPEYCGHPGFKLENCKEADNVTMDSLSWKYHVINIHSETQVLKLARMDFSASICPETIANNSLDEKLFSYTINNEYATLLYDCDPTEDPAAYYGPFSCLINNIPRNAYFNSDRSIYSSSDVTSWGCKISLVMPVLVIAAQGFWNHSLSINQVVIEGFEVRWIIDALQCKDCINSGGKCGYNITLNAFSCFCPDKVYTRVCRSPQTTPTPTPTTNQQDGSADAPSLHHVKGDRPQYCGRKGFEIRCQYNQYHFIDSAAQEFRILNISYLEPIMTIARADIWNDYCSAIFNQEIDFNHNIFKYGQNVRNISLFHHCDGVISTRDSNYFSCKMGLGGEEITTGFYAIDIPELRISNLSNTCPLGIKVPVLLAALDDLRRGNLEQALKQGFEVEYIADSIPCVQCIATGGICGTNISNTEQFICRCHDQPQPHTCPLAHPAPKVVFFLPTFSNPLEQSCKKSNDRGFVI</sequence>
<keyword evidence="15" id="KW-1185">Reference proteome</keyword>
<evidence type="ECO:0000256" key="10">
    <source>
        <dbReference type="SAM" id="MobiDB-lite"/>
    </source>
</evidence>
<comment type="caution">
    <text evidence="14">The sequence shown here is derived from an EMBL/GenBank/DDBJ whole genome shotgun (WGS) entry which is preliminary data.</text>
</comment>
<feature type="domain" description="Wall-associated receptor kinase C-terminal" evidence="13">
    <location>
        <begin position="156"/>
        <end position="252"/>
    </location>
</feature>
<comment type="catalytic activity">
    <reaction evidence="8">
        <text>L-threonyl-[protein] + ATP = O-phospho-L-threonyl-[protein] + ADP + H(+)</text>
        <dbReference type="Rhea" id="RHEA:46608"/>
        <dbReference type="Rhea" id="RHEA-COMP:11060"/>
        <dbReference type="Rhea" id="RHEA-COMP:11605"/>
        <dbReference type="ChEBI" id="CHEBI:15378"/>
        <dbReference type="ChEBI" id="CHEBI:30013"/>
        <dbReference type="ChEBI" id="CHEBI:30616"/>
        <dbReference type="ChEBI" id="CHEBI:61977"/>
        <dbReference type="ChEBI" id="CHEBI:456216"/>
        <dbReference type="EC" id="2.7.11.1"/>
    </reaction>
</comment>
<keyword evidence="6" id="KW-0472">Membrane</keyword>
<proteinExistence type="predicted"/>
<dbReference type="Proteomes" id="UP000323000">
    <property type="component" value="Chromosome 11"/>
</dbReference>
<keyword evidence="5" id="KW-1133">Transmembrane helix</keyword>
<evidence type="ECO:0000256" key="11">
    <source>
        <dbReference type="SAM" id="SignalP"/>
    </source>
</evidence>
<evidence type="ECO:0000259" key="12">
    <source>
        <dbReference type="Pfam" id="PF13947"/>
    </source>
</evidence>
<evidence type="ECO:0000256" key="1">
    <source>
        <dbReference type="ARBA" id="ARBA00004167"/>
    </source>
</evidence>
<gene>
    <name evidence="14" type="ORF">EZV62_023953</name>
</gene>
<feature type="region of interest" description="Disordered" evidence="10">
    <location>
        <begin position="260"/>
        <end position="284"/>
    </location>
</feature>